<organism evidence="4 5">
    <name type="scientific">Malus domestica</name>
    <name type="common">Apple</name>
    <name type="synonym">Pyrus malus</name>
    <dbReference type="NCBI Taxonomy" id="3750"/>
    <lineage>
        <taxon>Eukaryota</taxon>
        <taxon>Viridiplantae</taxon>
        <taxon>Streptophyta</taxon>
        <taxon>Embryophyta</taxon>
        <taxon>Tracheophyta</taxon>
        <taxon>Spermatophyta</taxon>
        <taxon>Magnoliopsida</taxon>
        <taxon>eudicotyledons</taxon>
        <taxon>Gunneridae</taxon>
        <taxon>Pentapetalae</taxon>
        <taxon>rosids</taxon>
        <taxon>fabids</taxon>
        <taxon>Rosales</taxon>
        <taxon>Rosaceae</taxon>
        <taxon>Amygdaloideae</taxon>
        <taxon>Maleae</taxon>
        <taxon>Malus</taxon>
    </lineage>
</organism>
<dbReference type="EMBL" id="RDQH01000328">
    <property type="protein sequence ID" value="RXI07263.1"/>
    <property type="molecule type" value="Genomic_DNA"/>
</dbReference>
<comment type="caution">
    <text evidence="4">The sequence shown here is derived from an EMBL/GenBank/DDBJ whole genome shotgun (WGS) entry which is preliminary data.</text>
</comment>
<protein>
    <recommendedName>
        <fullName evidence="3">SCP domain-containing protein</fullName>
    </recommendedName>
</protein>
<dbReference type="PANTHER" id="PTHR10334">
    <property type="entry name" value="CYSTEINE-RICH SECRETORY PROTEIN-RELATED"/>
    <property type="match status" value="1"/>
</dbReference>
<dbReference type="InterPro" id="IPR035940">
    <property type="entry name" value="CAP_sf"/>
</dbReference>
<dbReference type="STRING" id="3750.A0A498KPU9"/>
<name>A0A498KPU9_MALDO</name>
<feature type="region of interest" description="Disordered" evidence="1">
    <location>
        <begin position="195"/>
        <end position="214"/>
    </location>
</feature>
<dbReference type="InterPro" id="IPR001283">
    <property type="entry name" value="CRISP-related"/>
</dbReference>
<accession>A0A498KPU9</accession>
<gene>
    <name evidence="4" type="ORF">DVH24_026399</name>
</gene>
<keyword evidence="5" id="KW-1185">Reference proteome</keyword>
<dbReference type="SUPFAM" id="SSF55797">
    <property type="entry name" value="PR-1-like"/>
    <property type="match status" value="3"/>
</dbReference>
<dbReference type="InterPro" id="IPR014044">
    <property type="entry name" value="CAP_dom"/>
</dbReference>
<dbReference type="Gene3D" id="3.40.33.10">
    <property type="entry name" value="CAP"/>
    <property type="match status" value="3"/>
</dbReference>
<evidence type="ECO:0000256" key="2">
    <source>
        <dbReference type="SAM" id="SignalP"/>
    </source>
</evidence>
<dbReference type="AlphaFoldDB" id="A0A498KPU9"/>
<sequence length="426" mass="47545">MAQFPLVVVVALDICSSAHGAASATAIDYVEAHNRARAPVGVGPLKWSESLATAATRVVIYQRDNNRCDLAAEPNSLTGSDPKYGFNQTRTAMLRMALENWVEEKQYYDHDNNSCAPINRSYTQVVWRKSLELGCVEATCVKEQRSVTVCFYNPPGNFEGENPYLEPHNKARAVVGVVGPLNWNESMAKVATKVATRPGGEPPKRQQTLRPSRRPRSDISFWLVVRSRPVTSRLAVESMVSEKQYYNSCVQSHGRGSYTQVVWRNSSELWCAEAMCRLPMLRGLRHQAPTLQPENTSKFTTKPGQPWPVGVEPLKWIESLANATSRLVRYRKINQACNFAILTSGSKYGANQLWASGQSVSPTMVVDTWVKEKDFYNHSGNSCAKAQVWCVHPGGVEEVFEAWVCSGYLCERTEQLKYLLNTAASL</sequence>
<keyword evidence="2" id="KW-0732">Signal</keyword>
<evidence type="ECO:0000313" key="5">
    <source>
        <dbReference type="Proteomes" id="UP000290289"/>
    </source>
</evidence>
<dbReference type="SMART" id="SM00198">
    <property type="entry name" value="SCP"/>
    <property type="match status" value="1"/>
</dbReference>
<dbReference type="Proteomes" id="UP000290289">
    <property type="component" value="Chromosome 2"/>
</dbReference>
<dbReference type="Pfam" id="PF00188">
    <property type="entry name" value="CAP"/>
    <property type="match status" value="1"/>
</dbReference>
<evidence type="ECO:0000313" key="4">
    <source>
        <dbReference type="EMBL" id="RXI07263.1"/>
    </source>
</evidence>
<feature type="chain" id="PRO_5019843906" description="SCP domain-containing protein" evidence="2">
    <location>
        <begin position="21"/>
        <end position="426"/>
    </location>
</feature>
<evidence type="ECO:0000259" key="3">
    <source>
        <dbReference type="SMART" id="SM00198"/>
    </source>
</evidence>
<evidence type="ECO:0000256" key="1">
    <source>
        <dbReference type="SAM" id="MobiDB-lite"/>
    </source>
</evidence>
<proteinExistence type="predicted"/>
<dbReference type="PRINTS" id="PR00837">
    <property type="entry name" value="V5TPXLIKE"/>
</dbReference>
<reference evidence="4 5" key="1">
    <citation type="submission" date="2018-10" db="EMBL/GenBank/DDBJ databases">
        <title>A high-quality apple genome assembly.</title>
        <authorList>
            <person name="Hu J."/>
        </authorList>
    </citation>
    <scope>NUCLEOTIDE SEQUENCE [LARGE SCALE GENOMIC DNA]</scope>
    <source>
        <strain evidence="5">cv. HFTH1</strain>
        <tissue evidence="4">Young leaf</tissue>
    </source>
</reference>
<feature type="signal peptide" evidence="2">
    <location>
        <begin position="1"/>
        <end position="20"/>
    </location>
</feature>
<feature type="domain" description="SCP" evidence="3">
    <location>
        <begin position="24"/>
        <end position="160"/>
    </location>
</feature>